<name>A0ABV0T700_9TELE</name>
<comment type="caution">
    <text evidence="2">The sequence shown here is derived from an EMBL/GenBank/DDBJ whole genome shotgun (WGS) entry which is preliminary data.</text>
</comment>
<protein>
    <recommendedName>
        <fullName evidence="4">Secreted protein</fullName>
    </recommendedName>
</protein>
<accession>A0ABV0T700</accession>
<evidence type="ECO:0000313" key="3">
    <source>
        <dbReference type="Proteomes" id="UP001482620"/>
    </source>
</evidence>
<evidence type="ECO:0008006" key="4">
    <source>
        <dbReference type="Google" id="ProtNLM"/>
    </source>
</evidence>
<evidence type="ECO:0000256" key="1">
    <source>
        <dbReference type="SAM" id="MobiDB-lite"/>
    </source>
</evidence>
<reference evidence="2 3" key="1">
    <citation type="submission" date="2021-06" db="EMBL/GenBank/DDBJ databases">
        <authorList>
            <person name="Palmer J.M."/>
        </authorList>
    </citation>
    <scope>NUCLEOTIDE SEQUENCE [LARGE SCALE GENOMIC DNA]</scope>
    <source>
        <strain evidence="3">if_2019</strain>
        <tissue evidence="2">Muscle</tissue>
    </source>
</reference>
<dbReference type="EMBL" id="JAHRIQ010023960">
    <property type="protein sequence ID" value="MEQ2228625.1"/>
    <property type="molecule type" value="Genomic_DNA"/>
</dbReference>
<evidence type="ECO:0000313" key="2">
    <source>
        <dbReference type="EMBL" id="MEQ2228625.1"/>
    </source>
</evidence>
<feature type="compositionally biased region" description="Basic and acidic residues" evidence="1">
    <location>
        <begin position="86"/>
        <end position="97"/>
    </location>
</feature>
<organism evidence="2 3">
    <name type="scientific">Ilyodon furcidens</name>
    <name type="common">goldbreast splitfin</name>
    <dbReference type="NCBI Taxonomy" id="33524"/>
    <lineage>
        <taxon>Eukaryota</taxon>
        <taxon>Metazoa</taxon>
        <taxon>Chordata</taxon>
        <taxon>Craniata</taxon>
        <taxon>Vertebrata</taxon>
        <taxon>Euteleostomi</taxon>
        <taxon>Actinopterygii</taxon>
        <taxon>Neopterygii</taxon>
        <taxon>Teleostei</taxon>
        <taxon>Neoteleostei</taxon>
        <taxon>Acanthomorphata</taxon>
        <taxon>Ovalentaria</taxon>
        <taxon>Atherinomorphae</taxon>
        <taxon>Cyprinodontiformes</taxon>
        <taxon>Goodeidae</taxon>
        <taxon>Ilyodon</taxon>
    </lineage>
</organism>
<feature type="region of interest" description="Disordered" evidence="1">
    <location>
        <begin position="84"/>
        <end position="106"/>
    </location>
</feature>
<gene>
    <name evidence="2" type="ORF">ILYODFUR_010737</name>
</gene>
<proteinExistence type="predicted"/>
<dbReference type="Proteomes" id="UP001482620">
    <property type="component" value="Unassembled WGS sequence"/>
</dbReference>
<keyword evidence="3" id="KW-1185">Reference proteome</keyword>
<sequence>MTYVMFKKRKILLSILDGSCSLTLVYCTKNTHRPAGCTYSSVIMSLWAECCREKMWAGQWHREASLITESHHSDVMERGVYVDTGTEERRLDNKESYSHGNQHLRH</sequence>